<dbReference type="Proteomes" id="UP000279833">
    <property type="component" value="Unassembled WGS sequence"/>
</dbReference>
<protein>
    <submittedName>
        <fullName evidence="1 3">Uncharacterized protein</fullName>
    </submittedName>
</protein>
<proteinExistence type="predicted"/>
<name>A0A183K3C6_9TREM</name>
<dbReference type="WBParaSite" id="SCUD_0000949101-mRNA-1">
    <property type="protein sequence ID" value="SCUD_0000949101-mRNA-1"/>
    <property type="gene ID" value="SCUD_0000949101"/>
</dbReference>
<reference evidence="1 2" key="2">
    <citation type="submission" date="2018-11" db="EMBL/GenBank/DDBJ databases">
        <authorList>
            <consortium name="Pathogen Informatics"/>
        </authorList>
    </citation>
    <scope>NUCLEOTIDE SEQUENCE [LARGE SCALE GENOMIC DNA]</scope>
    <source>
        <strain evidence="1">Dakar</strain>
        <strain evidence="2">Dakar, Senegal</strain>
    </source>
</reference>
<dbReference type="EMBL" id="UZAK01033264">
    <property type="protein sequence ID" value="VDP35835.1"/>
    <property type="molecule type" value="Genomic_DNA"/>
</dbReference>
<evidence type="ECO:0000313" key="1">
    <source>
        <dbReference type="EMBL" id="VDP35835.1"/>
    </source>
</evidence>
<organism evidence="3">
    <name type="scientific">Schistosoma curassoni</name>
    <dbReference type="NCBI Taxonomy" id="6186"/>
    <lineage>
        <taxon>Eukaryota</taxon>
        <taxon>Metazoa</taxon>
        <taxon>Spiralia</taxon>
        <taxon>Lophotrochozoa</taxon>
        <taxon>Platyhelminthes</taxon>
        <taxon>Trematoda</taxon>
        <taxon>Digenea</taxon>
        <taxon>Strigeidida</taxon>
        <taxon>Schistosomatoidea</taxon>
        <taxon>Schistosomatidae</taxon>
        <taxon>Schistosoma</taxon>
    </lineage>
</organism>
<sequence>MHIIYILTFPLSFTEHNITMRQLCFSQTIRQKSSTVEIIGP</sequence>
<evidence type="ECO:0000313" key="3">
    <source>
        <dbReference type="WBParaSite" id="SCUD_0000949101-mRNA-1"/>
    </source>
</evidence>
<reference evidence="3" key="1">
    <citation type="submission" date="2016-06" db="UniProtKB">
        <authorList>
            <consortium name="WormBaseParasite"/>
        </authorList>
    </citation>
    <scope>IDENTIFICATION</scope>
</reference>
<evidence type="ECO:0000313" key="2">
    <source>
        <dbReference type="Proteomes" id="UP000279833"/>
    </source>
</evidence>
<keyword evidence="2" id="KW-1185">Reference proteome</keyword>
<gene>
    <name evidence="1" type="ORF">SCUD_LOCUS9491</name>
</gene>
<accession>A0A183K3C6</accession>
<dbReference type="AlphaFoldDB" id="A0A183K3C6"/>